<dbReference type="InterPro" id="IPR001539">
    <property type="entry name" value="Peptidase_U32"/>
</dbReference>
<dbReference type="STRING" id="318464.IO99_11275"/>
<organism evidence="5 6">
    <name type="scientific">Clostridium sulfidigenes</name>
    <dbReference type="NCBI Taxonomy" id="318464"/>
    <lineage>
        <taxon>Bacteria</taxon>
        <taxon>Bacillati</taxon>
        <taxon>Bacillota</taxon>
        <taxon>Clostridia</taxon>
        <taxon>Eubacteriales</taxon>
        <taxon>Clostridiaceae</taxon>
        <taxon>Clostridium</taxon>
    </lineage>
</organism>
<evidence type="ECO:0000313" key="6">
    <source>
        <dbReference type="Proteomes" id="UP000028542"/>
    </source>
</evidence>
<gene>
    <name evidence="5" type="ORF">IO99_11275</name>
</gene>
<comment type="similarity">
    <text evidence="3">Belongs to the peptidase U32 family.</text>
</comment>
<dbReference type="InterPro" id="IPR051454">
    <property type="entry name" value="RNA/ubiquinone_mod_enzymes"/>
</dbReference>
<sequence>MKTPELLAPAGNLEKLKAAINFGADAVYLGGSKLNLRAFADNFSNEELLEGIEFAHSKGKKVYVTLNVFPHNDDLDGLEDYLKELYEAGVDAIIVSDPGIILMARETVPNMELHLSTQANTVNWKTCEFWHKMGVKRVVLARELSLEEIRKVQEKIPETMDLEIFVHGSMCMAYSGRCLISNYMVGRDSNRGSCAQPCRYKYHLVEEKREGEYYPIMEDDKGTYIMNSKDLCMIEHIPELMETGALSFKIEGRMKSTYYVASVVKAYREAIDEYMKSPEDYKFNPRWLEDLNKPSHRQYYTGFYFNEENKQVQDSSAYVRNYDIIGIVKDYNKGTGIVTIEHRNKVVEGAQVEVLRPIGENKQVVLRELHDEKGNKIESAPSAKMIYTAKVNEELEENDIIIKAKEEV</sequence>
<evidence type="ECO:0000256" key="2">
    <source>
        <dbReference type="ARBA" id="ARBA00022801"/>
    </source>
</evidence>
<dbReference type="PROSITE" id="PS01276">
    <property type="entry name" value="PEPTIDASE_U32"/>
    <property type="match status" value="1"/>
</dbReference>
<dbReference type="AlphaFoldDB" id="A0A084JAX7"/>
<evidence type="ECO:0000259" key="4">
    <source>
        <dbReference type="Pfam" id="PF16325"/>
    </source>
</evidence>
<evidence type="ECO:0000256" key="1">
    <source>
        <dbReference type="ARBA" id="ARBA00022670"/>
    </source>
</evidence>
<dbReference type="RefSeq" id="WP_035133264.1">
    <property type="nucleotide sequence ID" value="NZ_JPMD01000026.1"/>
</dbReference>
<protein>
    <submittedName>
        <fullName evidence="5">Peptidase U32</fullName>
    </submittedName>
</protein>
<reference evidence="5 6" key="1">
    <citation type="submission" date="2014-07" db="EMBL/GenBank/DDBJ databases">
        <title>Draft genome of Clostridium sulfidigenes 113A isolated from sediments associated with methane hydrate from Krishna Godavari basin.</title>
        <authorList>
            <person name="Honkalas V.S."/>
            <person name="Dabir A.P."/>
            <person name="Arora P."/>
            <person name="Dhakephalkar P.K."/>
        </authorList>
    </citation>
    <scope>NUCLEOTIDE SEQUENCE [LARGE SCALE GENOMIC DNA]</scope>
    <source>
        <strain evidence="5 6">113A</strain>
    </source>
</reference>
<dbReference type="eggNOG" id="COG0826">
    <property type="taxonomic scope" value="Bacteria"/>
</dbReference>
<dbReference type="EMBL" id="JPMD01000026">
    <property type="protein sequence ID" value="KEZ86111.1"/>
    <property type="molecule type" value="Genomic_DNA"/>
</dbReference>
<dbReference type="Proteomes" id="UP000028542">
    <property type="component" value="Unassembled WGS sequence"/>
</dbReference>
<evidence type="ECO:0000256" key="3">
    <source>
        <dbReference type="ARBA" id="ARBA00038374"/>
    </source>
</evidence>
<proteinExistence type="inferred from homology"/>
<dbReference type="PANTHER" id="PTHR30217">
    <property type="entry name" value="PEPTIDASE U32 FAMILY"/>
    <property type="match status" value="1"/>
</dbReference>
<dbReference type="Gene3D" id="2.40.30.10">
    <property type="entry name" value="Translation factors"/>
    <property type="match status" value="1"/>
</dbReference>
<keyword evidence="2" id="KW-0378">Hydrolase</keyword>
<feature type="domain" description="Peptidase family U32 C-terminal" evidence="4">
    <location>
        <begin position="320"/>
        <end position="401"/>
    </location>
</feature>
<dbReference type="InterPro" id="IPR032525">
    <property type="entry name" value="Peptidase_U32_C"/>
</dbReference>
<dbReference type="Pfam" id="PF01136">
    <property type="entry name" value="Peptidase_U32"/>
    <property type="match status" value="1"/>
</dbReference>
<dbReference type="GO" id="GO:0006508">
    <property type="term" value="P:proteolysis"/>
    <property type="evidence" value="ECO:0007669"/>
    <property type="project" value="UniProtKB-KW"/>
</dbReference>
<dbReference type="SUPFAM" id="SSF51395">
    <property type="entry name" value="FMN-linked oxidoreductases"/>
    <property type="match status" value="1"/>
</dbReference>
<accession>A0A084JAX7</accession>
<dbReference type="Pfam" id="PF16325">
    <property type="entry name" value="Peptidase_U32_C"/>
    <property type="match status" value="1"/>
</dbReference>
<comment type="caution">
    <text evidence="5">The sequence shown here is derived from an EMBL/GenBank/DDBJ whole genome shotgun (WGS) entry which is preliminary data.</text>
</comment>
<keyword evidence="1" id="KW-0645">Protease</keyword>
<keyword evidence="6" id="KW-1185">Reference proteome</keyword>
<dbReference type="PANTHER" id="PTHR30217:SF6">
    <property type="entry name" value="TRNA HYDROXYLATION PROTEIN P"/>
    <property type="match status" value="1"/>
</dbReference>
<name>A0A084JAX7_9CLOT</name>
<evidence type="ECO:0000313" key="5">
    <source>
        <dbReference type="EMBL" id="KEZ86111.1"/>
    </source>
</evidence>
<dbReference type="GO" id="GO:0008233">
    <property type="term" value="F:peptidase activity"/>
    <property type="evidence" value="ECO:0007669"/>
    <property type="project" value="UniProtKB-KW"/>
</dbReference>